<dbReference type="Proteomes" id="UP000306585">
    <property type="component" value="Unassembled WGS sequence"/>
</dbReference>
<evidence type="ECO:0000256" key="2">
    <source>
        <dbReference type="ARBA" id="ARBA00022741"/>
    </source>
</evidence>
<dbReference type="SUPFAM" id="SSF56112">
    <property type="entry name" value="Protein kinase-like (PK-like)"/>
    <property type="match status" value="1"/>
</dbReference>
<dbReference type="PANTHER" id="PTHR43289">
    <property type="entry name" value="MITOGEN-ACTIVATED PROTEIN KINASE KINASE KINASE 20-RELATED"/>
    <property type="match status" value="1"/>
</dbReference>
<keyword evidence="4 5" id="KW-0067">ATP-binding</keyword>
<feature type="binding site" evidence="5">
    <location>
        <position position="40"/>
    </location>
    <ligand>
        <name>ATP</name>
        <dbReference type="ChEBI" id="CHEBI:30616"/>
    </ligand>
</feature>
<proteinExistence type="predicted"/>
<evidence type="ECO:0000259" key="6">
    <source>
        <dbReference type="PROSITE" id="PS50011"/>
    </source>
</evidence>
<comment type="caution">
    <text evidence="7">The sequence shown here is derived from an EMBL/GenBank/DDBJ whole genome shotgun (WGS) entry which is preliminary data.</text>
</comment>
<evidence type="ECO:0000256" key="4">
    <source>
        <dbReference type="ARBA" id="ARBA00022840"/>
    </source>
</evidence>
<keyword evidence="3 7" id="KW-0418">Kinase</keyword>
<name>A0A5R9GDC6_9PROT</name>
<dbReference type="InterPro" id="IPR000719">
    <property type="entry name" value="Prot_kinase_dom"/>
</dbReference>
<keyword evidence="1" id="KW-0808">Transferase</keyword>
<evidence type="ECO:0000313" key="7">
    <source>
        <dbReference type="EMBL" id="TLS65166.1"/>
    </source>
</evidence>
<gene>
    <name evidence="7" type="ORF">FEF65_13245</name>
</gene>
<dbReference type="PANTHER" id="PTHR43289:SF6">
    <property type="entry name" value="SERINE_THREONINE-PROTEIN KINASE NEKL-3"/>
    <property type="match status" value="1"/>
</dbReference>
<reference evidence="7 8" key="1">
    <citation type="journal article" date="2019" name="Appl. Environ. Microbiol.">
        <title>Environmental Evidence and Genomic Insight of Iron-oxidizing Bacteria Preference Towards More Corrosion Resistant Stainless Steel at Higher Salinities.</title>
        <authorList>
            <person name="Garrison C.E."/>
            <person name="Price K.A."/>
            <person name="Field E.K."/>
        </authorList>
    </citation>
    <scope>NUCLEOTIDE SEQUENCE [LARGE SCALE GENOMIC DNA]</scope>
    <source>
        <strain evidence="7 8">P3</strain>
    </source>
</reference>
<evidence type="ECO:0000256" key="3">
    <source>
        <dbReference type="ARBA" id="ARBA00022777"/>
    </source>
</evidence>
<evidence type="ECO:0000256" key="1">
    <source>
        <dbReference type="ARBA" id="ARBA00022679"/>
    </source>
</evidence>
<dbReference type="Gene3D" id="3.30.200.20">
    <property type="entry name" value="Phosphorylase Kinase, domain 1"/>
    <property type="match status" value="1"/>
</dbReference>
<keyword evidence="2 5" id="KW-0547">Nucleotide-binding</keyword>
<dbReference type="InterPro" id="IPR017441">
    <property type="entry name" value="Protein_kinase_ATP_BS"/>
</dbReference>
<dbReference type="PROSITE" id="PS00107">
    <property type="entry name" value="PROTEIN_KINASE_ATP"/>
    <property type="match status" value="1"/>
</dbReference>
<dbReference type="RefSeq" id="WP_153227332.1">
    <property type="nucleotide sequence ID" value="NZ_VBRY01000027.1"/>
</dbReference>
<feature type="non-terminal residue" evidence="7">
    <location>
        <position position="97"/>
    </location>
</feature>
<dbReference type="GO" id="GO:0005524">
    <property type="term" value="F:ATP binding"/>
    <property type="evidence" value="ECO:0007669"/>
    <property type="project" value="UniProtKB-UniRule"/>
</dbReference>
<dbReference type="AlphaFoldDB" id="A0A5R9GDC6"/>
<dbReference type="Pfam" id="PF00069">
    <property type="entry name" value="Pkinase"/>
    <property type="match status" value="1"/>
</dbReference>
<feature type="domain" description="Protein kinase" evidence="6">
    <location>
        <begin position="10"/>
        <end position="97"/>
    </location>
</feature>
<organism evidence="7 8">
    <name type="scientific">Mariprofundus erugo</name>
    <dbReference type="NCBI Taxonomy" id="2528639"/>
    <lineage>
        <taxon>Bacteria</taxon>
        <taxon>Pseudomonadati</taxon>
        <taxon>Pseudomonadota</taxon>
        <taxon>Candidatius Mariprofundia</taxon>
        <taxon>Mariprofundales</taxon>
        <taxon>Mariprofundaceae</taxon>
        <taxon>Mariprofundus</taxon>
    </lineage>
</organism>
<dbReference type="EMBL" id="VBRY01000027">
    <property type="protein sequence ID" value="TLS65166.1"/>
    <property type="molecule type" value="Genomic_DNA"/>
</dbReference>
<dbReference type="GO" id="GO:0004674">
    <property type="term" value="F:protein serine/threonine kinase activity"/>
    <property type="evidence" value="ECO:0007669"/>
    <property type="project" value="UniProtKB-KW"/>
</dbReference>
<accession>A0A5R9GDC6</accession>
<evidence type="ECO:0000313" key="8">
    <source>
        <dbReference type="Proteomes" id="UP000306585"/>
    </source>
</evidence>
<evidence type="ECO:0000256" key="5">
    <source>
        <dbReference type="PROSITE-ProRule" id="PRU10141"/>
    </source>
</evidence>
<keyword evidence="7" id="KW-0723">Serine/threonine-protein kinase</keyword>
<protein>
    <submittedName>
        <fullName evidence="7">Serine/threonine protein kinase</fullName>
    </submittedName>
</protein>
<sequence>MTTTLFAEQFNLQHELGRGSFGVVYLALDTTLRNRRVALKILHPQLSVDPATLGIFQNEAGTMAVLRHDNIVTLYTAGLWQGQRYLVMDYIDGPSLA</sequence>
<dbReference type="InterPro" id="IPR011009">
    <property type="entry name" value="Kinase-like_dom_sf"/>
</dbReference>
<keyword evidence="8" id="KW-1185">Reference proteome</keyword>
<dbReference type="PROSITE" id="PS50011">
    <property type="entry name" value="PROTEIN_KINASE_DOM"/>
    <property type="match status" value="1"/>
</dbReference>